<accession>A0A0B2VIW1</accession>
<proteinExistence type="predicted"/>
<reference evidence="1 2" key="1">
    <citation type="submission" date="2014-11" db="EMBL/GenBank/DDBJ databases">
        <title>Genetic blueprint of the zoonotic pathogen Toxocara canis.</title>
        <authorList>
            <person name="Zhu X.-Q."/>
            <person name="Korhonen P.K."/>
            <person name="Cai H."/>
            <person name="Young N.D."/>
            <person name="Nejsum P."/>
            <person name="von Samson-Himmelstjerna G."/>
            <person name="Boag P.R."/>
            <person name="Tan P."/>
            <person name="Li Q."/>
            <person name="Min J."/>
            <person name="Yang Y."/>
            <person name="Wang X."/>
            <person name="Fang X."/>
            <person name="Hall R.S."/>
            <person name="Hofmann A."/>
            <person name="Sternberg P.W."/>
            <person name="Jex A.R."/>
            <person name="Gasser R.B."/>
        </authorList>
    </citation>
    <scope>NUCLEOTIDE SEQUENCE [LARGE SCALE GENOMIC DNA]</scope>
    <source>
        <strain evidence="1">PN_DK_2014</strain>
    </source>
</reference>
<organism evidence="1 2">
    <name type="scientific">Toxocara canis</name>
    <name type="common">Canine roundworm</name>
    <dbReference type="NCBI Taxonomy" id="6265"/>
    <lineage>
        <taxon>Eukaryota</taxon>
        <taxon>Metazoa</taxon>
        <taxon>Ecdysozoa</taxon>
        <taxon>Nematoda</taxon>
        <taxon>Chromadorea</taxon>
        <taxon>Rhabditida</taxon>
        <taxon>Spirurina</taxon>
        <taxon>Ascaridomorpha</taxon>
        <taxon>Ascaridoidea</taxon>
        <taxon>Toxocaridae</taxon>
        <taxon>Toxocara</taxon>
    </lineage>
</organism>
<sequence>MKRSKYTYRKQIIRTLIKKTRKRRKWSYFLMFFKNVAKKKNLIEDLRRGFKRESLKILFAHLIPTFKYHNGNPPPPQQHKMLHFVRYSRSETFSNHTMPCRAEASLAFFFYICGYILKKISRYFLCNRFT</sequence>
<evidence type="ECO:0000313" key="1">
    <source>
        <dbReference type="EMBL" id="KHN81493.1"/>
    </source>
</evidence>
<keyword evidence="2" id="KW-1185">Reference proteome</keyword>
<gene>
    <name evidence="1" type="ORF">Tcan_00668</name>
</gene>
<protein>
    <submittedName>
        <fullName evidence="1">Uncharacterized protein</fullName>
    </submittedName>
</protein>
<dbReference type="AlphaFoldDB" id="A0A0B2VIW1"/>
<comment type="caution">
    <text evidence="1">The sequence shown here is derived from an EMBL/GenBank/DDBJ whole genome shotgun (WGS) entry which is preliminary data.</text>
</comment>
<evidence type="ECO:0000313" key="2">
    <source>
        <dbReference type="Proteomes" id="UP000031036"/>
    </source>
</evidence>
<name>A0A0B2VIW1_TOXCA</name>
<dbReference type="Proteomes" id="UP000031036">
    <property type="component" value="Unassembled WGS sequence"/>
</dbReference>
<dbReference type="EMBL" id="JPKZ01001512">
    <property type="protein sequence ID" value="KHN81493.1"/>
    <property type="molecule type" value="Genomic_DNA"/>
</dbReference>
<feature type="non-terminal residue" evidence="1">
    <location>
        <position position="130"/>
    </location>
</feature>